<accession>A0ABV0Y8M8</accession>
<name>A0ABV0Y8M8_9TELE</name>
<evidence type="ECO:0000313" key="1">
    <source>
        <dbReference type="EMBL" id="MEQ2289997.1"/>
    </source>
</evidence>
<protein>
    <submittedName>
        <fullName evidence="1">Uncharacterized protein</fullName>
    </submittedName>
</protein>
<sequence length="101" mass="11406">GSEQHHDHCTKTAEGKQSIRCVPPNMCHALGSKKQKGDIFATSDKSLTLPRAFTSYYERFSEKAFSSPFSPEWHIHFIKCTVVRGSYFMLFSGHLHISSQG</sequence>
<evidence type="ECO:0000313" key="2">
    <source>
        <dbReference type="Proteomes" id="UP001469553"/>
    </source>
</evidence>
<dbReference type="EMBL" id="JAHRIP010026323">
    <property type="protein sequence ID" value="MEQ2289997.1"/>
    <property type="molecule type" value="Genomic_DNA"/>
</dbReference>
<comment type="caution">
    <text evidence="1">The sequence shown here is derived from an EMBL/GenBank/DDBJ whole genome shotgun (WGS) entry which is preliminary data.</text>
</comment>
<gene>
    <name evidence="1" type="ORF">AMECASPLE_038880</name>
</gene>
<dbReference type="Proteomes" id="UP001469553">
    <property type="component" value="Unassembled WGS sequence"/>
</dbReference>
<keyword evidence="2" id="KW-1185">Reference proteome</keyword>
<proteinExistence type="predicted"/>
<feature type="non-terminal residue" evidence="1">
    <location>
        <position position="1"/>
    </location>
</feature>
<organism evidence="1 2">
    <name type="scientific">Ameca splendens</name>
    <dbReference type="NCBI Taxonomy" id="208324"/>
    <lineage>
        <taxon>Eukaryota</taxon>
        <taxon>Metazoa</taxon>
        <taxon>Chordata</taxon>
        <taxon>Craniata</taxon>
        <taxon>Vertebrata</taxon>
        <taxon>Euteleostomi</taxon>
        <taxon>Actinopterygii</taxon>
        <taxon>Neopterygii</taxon>
        <taxon>Teleostei</taxon>
        <taxon>Neoteleostei</taxon>
        <taxon>Acanthomorphata</taxon>
        <taxon>Ovalentaria</taxon>
        <taxon>Atherinomorphae</taxon>
        <taxon>Cyprinodontiformes</taxon>
        <taxon>Goodeidae</taxon>
        <taxon>Ameca</taxon>
    </lineage>
</organism>
<reference evidence="1 2" key="1">
    <citation type="submission" date="2021-06" db="EMBL/GenBank/DDBJ databases">
        <authorList>
            <person name="Palmer J.M."/>
        </authorList>
    </citation>
    <scope>NUCLEOTIDE SEQUENCE [LARGE SCALE GENOMIC DNA]</scope>
    <source>
        <strain evidence="1 2">AS_MEX2019</strain>
        <tissue evidence="1">Muscle</tissue>
    </source>
</reference>